<dbReference type="EMBL" id="NMOS02000004">
    <property type="protein sequence ID" value="RDH40753.1"/>
    <property type="molecule type" value="Genomic_DNA"/>
</dbReference>
<accession>A0A370CIY7</accession>
<organism evidence="2 3">
    <name type="scientific">Candidatus Aquirickettsiella gammari</name>
    <dbReference type="NCBI Taxonomy" id="2016198"/>
    <lineage>
        <taxon>Bacteria</taxon>
        <taxon>Pseudomonadati</taxon>
        <taxon>Pseudomonadota</taxon>
        <taxon>Gammaproteobacteria</taxon>
        <taxon>Legionellales</taxon>
        <taxon>Coxiellaceae</taxon>
        <taxon>Candidatus Aquirickettsiella</taxon>
    </lineage>
</organism>
<feature type="compositionally biased region" description="Low complexity" evidence="1">
    <location>
        <begin position="534"/>
        <end position="551"/>
    </location>
</feature>
<protein>
    <submittedName>
        <fullName evidence="2">Uncharacterized protein</fullName>
    </submittedName>
</protein>
<name>A0A370CIY7_9COXI</name>
<evidence type="ECO:0000256" key="1">
    <source>
        <dbReference type="SAM" id="MobiDB-lite"/>
    </source>
</evidence>
<proteinExistence type="predicted"/>
<evidence type="ECO:0000313" key="2">
    <source>
        <dbReference type="EMBL" id="RDH40753.1"/>
    </source>
</evidence>
<comment type="caution">
    <text evidence="2">The sequence shown here is derived from an EMBL/GenBank/DDBJ whole genome shotgun (WGS) entry which is preliminary data.</text>
</comment>
<feature type="region of interest" description="Disordered" evidence="1">
    <location>
        <begin position="532"/>
        <end position="551"/>
    </location>
</feature>
<reference evidence="2 3" key="1">
    <citation type="journal article" date="2017" name="Int. J. Syst. Evol. Microbiol.">
        <title>Aquarickettsiella crustaci n. gen. n. sp. (Gammaproteobacteria: Legionellales: Coxiellaceae); a bacterial pathogen of the freshwater crustacean: Gammarus fossarum (Malacostraca: Amphipoda).</title>
        <authorList>
            <person name="Bojko J."/>
            <person name="Dunn A.M."/>
            <person name="Stebbing P.D."/>
            <person name="Van Aerle R."/>
            <person name="Bacela-Spychalska K."/>
            <person name="Bean T.P."/>
            <person name="Stentiford G.D."/>
        </authorList>
    </citation>
    <scope>NUCLEOTIDE SEQUENCE [LARGE SCALE GENOMIC DNA]</scope>
    <source>
        <strain evidence="2">RA15029</strain>
    </source>
</reference>
<dbReference type="AlphaFoldDB" id="A0A370CIY7"/>
<sequence length="551" mass="63253">MLNYAILVKSLNDYFEERYHDVSISTDIFEHAFLRFFGYHLVPERCQFSPINKEKEHNSFYIDLWTPYGVSVSEFVQDLQNCASRNFSQVLVDEIKSSSEKEFCVRLTIPYQLIKDNVMKLSLHVDSILLKPAKKEAYRYWTHYLAPYGLSLSIAHIEMLISDIQQNFPSNSLAEIWSAVVKKASDRPKDSSLKVLNQNITADKERYPEIIFTCQIGGDKTTLILTRDKVVSALKDSVSLYQFLTHDTASEFLVPVGIHSFINEKYYRNFSLNAEGRYEIDFGYHYREIKILEKLGIKAIKSYRPMGSVAEKSRYYVYDKQNYLKALIALKEIKGEPCLDERLHQLKYSIRTENWDKLSKQLDFFLDFSARTGLKIDYLQLGLRLFDFAKGKPEKEVGLKIIEIVAYAFNQLIAHKRAVTEPKKLHAVLFEINLMRMNRLMAKDGDETEKYILIEELFRHAQQADLAESNRLLAELCGFRLGQGLIANVNQDPLAVIVELAAGLKKLNEKLASSPQKTDLNKPVAFFIELPKEPSSSPSVAATSAISVAKK</sequence>
<gene>
    <name evidence="2" type="ORF">CFE62_002165</name>
</gene>
<keyword evidence="3" id="KW-1185">Reference proteome</keyword>
<dbReference type="Proteomes" id="UP000226429">
    <property type="component" value="Unassembled WGS sequence"/>
</dbReference>
<reference evidence="2 3" key="2">
    <citation type="journal article" date="2018" name="J. Invertebr. Pathol.">
        <title>'Candidatus Aquirickettsiella gammari' (Gammaproteobacteria: Legionellales: Coxiellaceae): A bacterial pathogen of the freshwater crustacean Gammarus fossarum (Malacostraca: Amphipoda).</title>
        <authorList>
            <person name="Bojko J."/>
            <person name="Dunn A.M."/>
            <person name="Stebbing P.D."/>
            <person name="van Aerle R."/>
            <person name="Bacela-Spychalska K."/>
            <person name="Bean T.P."/>
            <person name="Urrutia A."/>
            <person name="Stentiford G.D."/>
        </authorList>
    </citation>
    <scope>NUCLEOTIDE SEQUENCE [LARGE SCALE GENOMIC DNA]</scope>
    <source>
        <strain evidence="2">RA15029</strain>
    </source>
</reference>
<evidence type="ECO:0000313" key="3">
    <source>
        <dbReference type="Proteomes" id="UP000226429"/>
    </source>
</evidence>